<evidence type="ECO:0000313" key="2">
    <source>
        <dbReference type="Proteomes" id="UP000789525"/>
    </source>
</evidence>
<protein>
    <submittedName>
        <fullName evidence="1">9726_t:CDS:1</fullName>
    </submittedName>
</protein>
<name>A0ACA9M3R7_9GLOM</name>
<reference evidence="1" key="1">
    <citation type="submission" date="2021-06" db="EMBL/GenBank/DDBJ databases">
        <authorList>
            <person name="Kallberg Y."/>
            <person name="Tangrot J."/>
            <person name="Rosling A."/>
        </authorList>
    </citation>
    <scope>NUCLEOTIDE SEQUENCE</scope>
    <source>
        <strain evidence="1">CL356</strain>
    </source>
</reference>
<dbReference type="EMBL" id="CAJVPT010009483">
    <property type="protein sequence ID" value="CAG8562133.1"/>
    <property type="molecule type" value="Genomic_DNA"/>
</dbReference>
<keyword evidence="2" id="KW-1185">Reference proteome</keyword>
<comment type="caution">
    <text evidence="1">The sequence shown here is derived from an EMBL/GenBank/DDBJ whole genome shotgun (WGS) entry which is preliminary data.</text>
</comment>
<proteinExistence type="predicted"/>
<gene>
    <name evidence="1" type="ORF">ACOLOM_LOCUS5277</name>
</gene>
<organism evidence="1 2">
    <name type="scientific">Acaulospora colombiana</name>
    <dbReference type="NCBI Taxonomy" id="27376"/>
    <lineage>
        <taxon>Eukaryota</taxon>
        <taxon>Fungi</taxon>
        <taxon>Fungi incertae sedis</taxon>
        <taxon>Mucoromycota</taxon>
        <taxon>Glomeromycotina</taxon>
        <taxon>Glomeromycetes</taxon>
        <taxon>Diversisporales</taxon>
        <taxon>Acaulosporaceae</taxon>
        <taxon>Acaulospora</taxon>
    </lineage>
</organism>
<evidence type="ECO:0000313" key="1">
    <source>
        <dbReference type="EMBL" id="CAG8562133.1"/>
    </source>
</evidence>
<sequence>MYATARVGDINQLSPGVHMKYHQDEGAIEVETLEPVITDTTNAQKFPLGQGNSKDLQRLLLERLRDGVDDSGTDDSNDSLTHCSSILSFISHYARDYSDASDEFEDVKEIFPQNDRQATTASMISPKFSRLTLGSIRDALNKPKNSRHIKMLSQLNLTAPEINEPIIFESKVAKLSSPAIKKSSKNHLILTRKCLCQFKNAEKAAKIFDGLPLCTLPPKSPDGDNPHGFANSSVLPAENVLITLATVFAVTEDLTPDPHIRLDYISSPKKQSFISIMAPDLQKHRQWLITLRPTIMNSDPIGPYLNSSQRAWIMKKLNQLDDLVDENEEKLIAYRVLLKTVIDEDRPDQGEKEPRVPVLFVLGRSNIYIILCNLSDDGISNENSRRSRDFKSGDKPALYPLLIEDIKPKEINFRKYQYPLLCLTNIRFGGHDDTFSITFKISVGSINRTFVLSSLLYKTIINDVRTAIDSITFWWPNPSYNVQTSSSASTSPSTSIVSPIRDGKSVQEIGLERMIEAQRHAFRVSKSRISFRVDYVMGAEAIVLGMGVEHLPFRFTLLPPKGGELDEDESYTKFELLAVLNSLHHHPQLYEVIFKDINLFELQIQPGPENHKCTNMLAAMVYDLLVSNPKLRKLDLTSCGITGETVVAIGNALFTGELSLEKLFIGNNSITREGIQALATGLTNHGSILKELDLSNCRLTYESLEVILNALDTNNPDQLEILNLSDNTPNQIISYEVLGRTNLTTLDIGRVSLNIRDHLFALYEYIKSPAFSKMKYFIVDHCNLDGEALAIILSYISTSPNYESIRVWAGGNYIGRTSTGCKEFCNAVRNDWTPAWLSLEDTMFGSNADDVVEILSALSENTMLKYLDLSHPRLRIGENAMLNTQHVITAKKACEVIGRLLRYNTGLKELNLSGDSGRRWGSSLGIHLEALEENEVLERLNVRGNVIRDHGAKSLSQGLRSNVALKFLDIDENEISIDGYMALHQVMTTRENVTLQELVYPMHDLQIHNEYIDTKLSINTRDTIFGSSTMRNNQRIASERQKIEFKTVIDQIMTAIEENSKTGNNEAADEGIREEEYE</sequence>
<accession>A0ACA9M3R7</accession>
<dbReference type="Proteomes" id="UP000789525">
    <property type="component" value="Unassembled WGS sequence"/>
</dbReference>